<keyword evidence="8 17" id="KW-0378">Hydrolase</keyword>
<evidence type="ECO:0000259" key="16">
    <source>
        <dbReference type="Pfam" id="PF03717"/>
    </source>
</evidence>
<evidence type="ECO:0000256" key="10">
    <source>
        <dbReference type="ARBA" id="ARBA00022984"/>
    </source>
</evidence>
<dbReference type="EC" id="3.4.16.4" evidence="17"/>
<dbReference type="InterPro" id="IPR050515">
    <property type="entry name" value="Beta-lactam/transpept"/>
</dbReference>
<keyword evidence="6" id="KW-0645">Protease</keyword>
<evidence type="ECO:0000256" key="8">
    <source>
        <dbReference type="ARBA" id="ARBA00022801"/>
    </source>
</evidence>
<dbReference type="Pfam" id="PF00905">
    <property type="entry name" value="Transpeptidase"/>
    <property type="match status" value="1"/>
</dbReference>
<evidence type="ECO:0000256" key="13">
    <source>
        <dbReference type="ARBA" id="ARBA00023316"/>
    </source>
</evidence>
<dbReference type="GO" id="GO:0009002">
    <property type="term" value="F:serine-type D-Ala-D-Ala carboxypeptidase activity"/>
    <property type="evidence" value="ECO:0007669"/>
    <property type="project" value="UniProtKB-EC"/>
</dbReference>
<dbReference type="Gene3D" id="3.30.1390.30">
    <property type="entry name" value="Penicillin-binding protein 2a, domain 3"/>
    <property type="match status" value="1"/>
</dbReference>
<evidence type="ECO:0000256" key="4">
    <source>
        <dbReference type="ARBA" id="ARBA00022519"/>
    </source>
</evidence>
<dbReference type="GO" id="GO:0009252">
    <property type="term" value="P:peptidoglycan biosynthetic process"/>
    <property type="evidence" value="ECO:0007669"/>
    <property type="project" value="UniProtKB-KW"/>
</dbReference>
<evidence type="ECO:0000256" key="11">
    <source>
        <dbReference type="ARBA" id="ARBA00022989"/>
    </source>
</evidence>
<comment type="subcellular location">
    <subcellularLocation>
        <location evidence="2">Cell membrane</location>
    </subcellularLocation>
    <subcellularLocation>
        <location evidence="1">Membrane</location>
        <topology evidence="1">Single-pass membrane protein</topology>
    </subcellularLocation>
</comment>
<evidence type="ECO:0000256" key="3">
    <source>
        <dbReference type="ARBA" id="ARBA00022475"/>
    </source>
</evidence>
<dbReference type="InterPro" id="IPR005311">
    <property type="entry name" value="PBP_dimer"/>
</dbReference>
<keyword evidence="5 17" id="KW-0121">Carboxypeptidase</keyword>
<sequence>MPLFRKATTGPRRFQQPVADDNAPARSTTRRGAILLGAQFLVAGALAWRMRQLQIVETEHYRLLAEENRINIRLIAPARAEIFDRNGVPLAVNRQNYRIVMVREQAGDPEEMLDRLARIIDIPDHEMRRILKEFRTKPAFVPVPIADFLDWESFAAVNANAPALPGVLPEVGLSRHYPHGPQTAHVVGYVGRVTERDLENPDDQDPILQVPEFQIGKDGIERAAERELRGSAGTRRIEVNAVGRVIREIDRVEGAGGKDLQLTLDLGLQRYCHERLGSESAAVVVMDATNGDLLALASNPTFEPNLFVQGISQSDYAALIQNDHRPLHNKWASGMYPPGSTFKMVVALAALEAGIMGPGDTVFCNGGYQLGNRRFHCWRRGGHGHVDMRESLEQSCDVYYYDVARRVGIDRIAAMANRLGLGVEHDLPLPSIKSGLIPTRDWKRAAKKQGWQAGDTLNTGIGQGFVLTTPLQLAIMTSRIATGRIIAPRLVRTRDGVPIPEQEAPPLGLSEAQLRVVRDGMHSVVNSRRGTAWRSRIVDDAALIAGKTGTSQVRNITAAERARGVFRNEDLPWARRDHALFTAYAPSDRPKYAIAVVVEHGGGGSAAAAPVARDILMHALYGPEPPLTAYPADQRPERPTAEPPADAPATGTSRMPT</sequence>
<dbReference type="GO" id="GO:0005886">
    <property type="term" value="C:plasma membrane"/>
    <property type="evidence" value="ECO:0007669"/>
    <property type="project" value="UniProtKB-SubCell"/>
</dbReference>
<proteinExistence type="predicted"/>
<reference evidence="17" key="1">
    <citation type="submission" date="2020-12" db="EMBL/GenBank/DDBJ databases">
        <title>Bacterial taxonomy.</title>
        <authorList>
            <person name="Pan X."/>
        </authorList>
    </citation>
    <scope>NUCLEOTIDE SEQUENCE</scope>
    <source>
        <strain evidence="17">M0105</strain>
    </source>
</reference>
<dbReference type="PANTHER" id="PTHR30627:SF2">
    <property type="entry name" value="PEPTIDOGLYCAN D,D-TRANSPEPTIDASE MRDA"/>
    <property type="match status" value="1"/>
</dbReference>
<keyword evidence="9" id="KW-0133">Cell shape</keyword>
<dbReference type="Proteomes" id="UP000655420">
    <property type="component" value="Unassembled WGS sequence"/>
</dbReference>
<feature type="domain" description="Penicillin-binding protein dimerisation" evidence="16">
    <location>
        <begin position="75"/>
        <end position="249"/>
    </location>
</feature>
<dbReference type="InterPro" id="IPR017790">
    <property type="entry name" value="Penicillin-binding_protein_2"/>
</dbReference>
<dbReference type="Pfam" id="PF03717">
    <property type="entry name" value="PBP_dimer"/>
    <property type="match status" value="1"/>
</dbReference>
<evidence type="ECO:0000256" key="6">
    <source>
        <dbReference type="ARBA" id="ARBA00022670"/>
    </source>
</evidence>
<keyword evidence="18" id="KW-1185">Reference proteome</keyword>
<keyword evidence="11" id="KW-1133">Transmembrane helix</keyword>
<keyword evidence="10" id="KW-0573">Peptidoglycan synthesis</keyword>
<dbReference type="InterPro" id="IPR012338">
    <property type="entry name" value="Beta-lactam/transpept-like"/>
</dbReference>
<dbReference type="SUPFAM" id="SSF56519">
    <property type="entry name" value="Penicillin binding protein dimerisation domain"/>
    <property type="match status" value="1"/>
</dbReference>
<feature type="region of interest" description="Disordered" evidence="14">
    <location>
        <begin position="1"/>
        <end position="26"/>
    </location>
</feature>
<keyword evidence="7" id="KW-0812">Transmembrane</keyword>
<dbReference type="EMBL" id="JAEHHL010000001">
    <property type="protein sequence ID" value="MBK0397939.1"/>
    <property type="molecule type" value="Genomic_DNA"/>
</dbReference>
<keyword evidence="13" id="KW-0961">Cell wall biogenesis/degradation</keyword>
<evidence type="ECO:0000256" key="14">
    <source>
        <dbReference type="SAM" id="MobiDB-lite"/>
    </source>
</evidence>
<keyword evidence="12" id="KW-0472">Membrane</keyword>
<evidence type="ECO:0000256" key="1">
    <source>
        <dbReference type="ARBA" id="ARBA00004167"/>
    </source>
</evidence>
<evidence type="ECO:0000259" key="15">
    <source>
        <dbReference type="Pfam" id="PF00905"/>
    </source>
</evidence>
<keyword evidence="4" id="KW-0997">Cell inner membrane</keyword>
<dbReference type="Gene3D" id="3.40.710.10">
    <property type="entry name" value="DD-peptidase/beta-lactamase superfamily"/>
    <property type="match status" value="1"/>
</dbReference>
<protein>
    <submittedName>
        <fullName evidence="17">Penicillin-binding protein 2</fullName>
        <ecNumber evidence="17">3.4.16.4</ecNumber>
    </submittedName>
</protein>
<name>A0A8J7M492_9RHOB</name>
<accession>A0A8J7M492</accession>
<dbReference type="InterPro" id="IPR036138">
    <property type="entry name" value="PBP_dimer_sf"/>
</dbReference>
<dbReference type="GO" id="GO:0006508">
    <property type="term" value="P:proteolysis"/>
    <property type="evidence" value="ECO:0007669"/>
    <property type="project" value="UniProtKB-KW"/>
</dbReference>
<dbReference type="SUPFAM" id="SSF56601">
    <property type="entry name" value="beta-lactamase/transpeptidase-like"/>
    <property type="match status" value="1"/>
</dbReference>
<dbReference type="PANTHER" id="PTHR30627">
    <property type="entry name" value="PEPTIDOGLYCAN D,D-TRANSPEPTIDASE"/>
    <property type="match status" value="1"/>
</dbReference>
<dbReference type="NCBIfam" id="TIGR03423">
    <property type="entry name" value="pbp2_mrdA"/>
    <property type="match status" value="1"/>
</dbReference>
<dbReference type="Gene3D" id="3.90.1310.10">
    <property type="entry name" value="Penicillin-binding protein 2a (Domain 2)"/>
    <property type="match status" value="1"/>
</dbReference>
<evidence type="ECO:0000256" key="12">
    <source>
        <dbReference type="ARBA" id="ARBA00023136"/>
    </source>
</evidence>
<evidence type="ECO:0000256" key="2">
    <source>
        <dbReference type="ARBA" id="ARBA00004236"/>
    </source>
</evidence>
<organism evidence="17 18">
    <name type="scientific">Thermohalobaculum xanthum</name>
    <dbReference type="NCBI Taxonomy" id="2753746"/>
    <lineage>
        <taxon>Bacteria</taxon>
        <taxon>Pseudomonadati</taxon>
        <taxon>Pseudomonadota</taxon>
        <taxon>Alphaproteobacteria</taxon>
        <taxon>Rhodobacterales</taxon>
        <taxon>Paracoccaceae</taxon>
        <taxon>Thermohalobaculum</taxon>
    </lineage>
</organism>
<gene>
    <name evidence="17" type="primary">mrdA</name>
    <name evidence="17" type="ORF">H0I76_01950</name>
</gene>
<evidence type="ECO:0000256" key="9">
    <source>
        <dbReference type="ARBA" id="ARBA00022960"/>
    </source>
</evidence>
<dbReference type="GO" id="GO:0071555">
    <property type="term" value="P:cell wall organization"/>
    <property type="evidence" value="ECO:0007669"/>
    <property type="project" value="UniProtKB-KW"/>
</dbReference>
<dbReference type="GO" id="GO:0008658">
    <property type="term" value="F:penicillin binding"/>
    <property type="evidence" value="ECO:0007669"/>
    <property type="project" value="InterPro"/>
</dbReference>
<dbReference type="InterPro" id="IPR001460">
    <property type="entry name" value="PCN-bd_Tpept"/>
</dbReference>
<dbReference type="AlphaFoldDB" id="A0A8J7M492"/>
<evidence type="ECO:0000313" key="17">
    <source>
        <dbReference type="EMBL" id="MBK0397939.1"/>
    </source>
</evidence>
<evidence type="ECO:0000256" key="7">
    <source>
        <dbReference type="ARBA" id="ARBA00022692"/>
    </source>
</evidence>
<dbReference type="GO" id="GO:0008360">
    <property type="term" value="P:regulation of cell shape"/>
    <property type="evidence" value="ECO:0007669"/>
    <property type="project" value="UniProtKB-KW"/>
</dbReference>
<evidence type="ECO:0000313" key="18">
    <source>
        <dbReference type="Proteomes" id="UP000655420"/>
    </source>
</evidence>
<keyword evidence="3" id="KW-1003">Cell membrane</keyword>
<comment type="caution">
    <text evidence="17">The sequence shown here is derived from an EMBL/GenBank/DDBJ whole genome shotgun (WGS) entry which is preliminary data.</text>
</comment>
<feature type="domain" description="Penicillin-binding protein transpeptidase" evidence="15">
    <location>
        <begin position="282"/>
        <end position="616"/>
    </location>
</feature>
<dbReference type="RefSeq" id="WP_200606280.1">
    <property type="nucleotide sequence ID" value="NZ_JAEHHL010000001.1"/>
</dbReference>
<dbReference type="GO" id="GO:0071972">
    <property type="term" value="F:peptidoglycan L,D-transpeptidase activity"/>
    <property type="evidence" value="ECO:0007669"/>
    <property type="project" value="TreeGrafter"/>
</dbReference>
<feature type="region of interest" description="Disordered" evidence="14">
    <location>
        <begin position="626"/>
        <end position="657"/>
    </location>
</feature>
<evidence type="ECO:0000256" key="5">
    <source>
        <dbReference type="ARBA" id="ARBA00022645"/>
    </source>
</evidence>